<proteinExistence type="predicted"/>
<accession>A0A8H5E0C7</accession>
<name>A0A8H5E0C7_9HYPO</name>
<protein>
    <recommendedName>
        <fullName evidence="3">F-box domain-containing protein</fullName>
    </recommendedName>
</protein>
<dbReference type="SUPFAM" id="SSF52047">
    <property type="entry name" value="RNI-like"/>
    <property type="match status" value="1"/>
</dbReference>
<gene>
    <name evidence="1" type="ORF">FANTH_8646</name>
</gene>
<evidence type="ECO:0000313" key="2">
    <source>
        <dbReference type="Proteomes" id="UP000573603"/>
    </source>
</evidence>
<comment type="caution">
    <text evidence="1">The sequence shown here is derived from an EMBL/GenBank/DDBJ whole genome shotgun (WGS) entry which is preliminary data.</text>
</comment>
<sequence length="479" mass="54511">MAAPSSTHILSLPEEIIDTLCQHFCPCCSKRAFPRDFFVERKPKEAQDRDCLSALSLTCKELRRISQPHLYHRPIGRDFFGFIDTIRKAPALGQHVKELCLSSAAIRRFVDQYDDPMELFAKCDERYRTYLPDAAQRNPMVPIPSIRNAASYLGNFTGNGEIAIDCLLSVVISFIPNINVLGICVQTDLTFWPIPSGYLPNLRKLVINVPERFPANDLDSLTGLLGAAPQLESLDLARLDLREAMNDSEMGFCHHNVKEIILRSSAIHTSRLEAIMRGFSKLQTFRFGAPQYWDGPPYPRPRTGVSYKIEDILMLRSDTLKHVTLDFPGRNIDRDLVIQDLSGMKVLETLYIDSGILRRRWQQGREPARRIFQMLPESIKEFGLMGTVDPQPLRQTDLQAHRQAHRRVHDEVMESVNISARAFPLLRKVVIAYFGGRFQADGDEWKAKFASACEARNIEFSSKVPQSSVYLTYSSTYRG</sequence>
<dbReference type="EMBL" id="JABEVY010000209">
    <property type="protein sequence ID" value="KAF5242480.1"/>
    <property type="molecule type" value="Genomic_DNA"/>
</dbReference>
<evidence type="ECO:0000313" key="1">
    <source>
        <dbReference type="EMBL" id="KAF5242480.1"/>
    </source>
</evidence>
<keyword evidence="2" id="KW-1185">Reference proteome</keyword>
<evidence type="ECO:0008006" key="3">
    <source>
        <dbReference type="Google" id="ProtNLM"/>
    </source>
</evidence>
<organism evidence="1 2">
    <name type="scientific">Fusarium anthophilum</name>
    <dbReference type="NCBI Taxonomy" id="48485"/>
    <lineage>
        <taxon>Eukaryota</taxon>
        <taxon>Fungi</taxon>
        <taxon>Dikarya</taxon>
        <taxon>Ascomycota</taxon>
        <taxon>Pezizomycotina</taxon>
        <taxon>Sordariomycetes</taxon>
        <taxon>Hypocreomycetidae</taxon>
        <taxon>Hypocreales</taxon>
        <taxon>Nectriaceae</taxon>
        <taxon>Fusarium</taxon>
        <taxon>Fusarium fujikuroi species complex</taxon>
    </lineage>
</organism>
<reference evidence="1 2" key="1">
    <citation type="journal article" date="2020" name="BMC Genomics">
        <title>Correction to: Identification and distribution of gene clusters required for synthesis of sphingolipid metabolism inhibitors in diverse species of the filamentous fungus Fusarium.</title>
        <authorList>
            <person name="Kim H.S."/>
            <person name="Lohmar J.M."/>
            <person name="Busman M."/>
            <person name="Brown D.W."/>
            <person name="Naumann T.A."/>
            <person name="Divon H.H."/>
            <person name="Lysoe E."/>
            <person name="Uhlig S."/>
            <person name="Proctor R.H."/>
        </authorList>
    </citation>
    <scope>NUCLEOTIDE SEQUENCE [LARGE SCALE GENOMIC DNA]</scope>
    <source>
        <strain evidence="1 2">NRRL 25214</strain>
    </source>
</reference>
<dbReference type="Proteomes" id="UP000573603">
    <property type="component" value="Unassembled WGS sequence"/>
</dbReference>
<dbReference type="AlphaFoldDB" id="A0A8H5E0C7"/>